<keyword evidence="4" id="KW-1185">Reference proteome</keyword>
<dbReference type="OrthoDB" id="9804721at2"/>
<name>A0A140E554_9GAMM</name>
<dbReference type="PANTHER" id="PTHR46268:SF6">
    <property type="entry name" value="UNIVERSAL STRESS PROTEIN UP12"/>
    <property type="match status" value="1"/>
</dbReference>
<feature type="domain" description="UspA" evidence="2">
    <location>
        <begin position="210"/>
        <end position="289"/>
    </location>
</feature>
<organism evidence="3 4">
    <name type="scientific">Methylomonas denitrificans</name>
    <dbReference type="NCBI Taxonomy" id="1538553"/>
    <lineage>
        <taxon>Bacteria</taxon>
        <taxon>Pseudomonadati</taxon>
        <taxon>Pseudomonadota</taxon>
        <taxon>Gammaproteobacteria</taxon>
        <taxon>Methylococcales</taxon>
        <taxon>Methylococcaceae</taxon>
        <taxon>Methylomonas</taxon>
    </lineage>
</organism>
<sequence length="289" mass="32016">MNTLNNLVLAGIDGSSLTHAVCDYAAWIASRVEAPLKLLHTIDHHPETAASTDLTGNIGVDTRDHLLEDIIELDQQRSKLRMQQGKQILQAAKERVMQAGILDPIINQRHGSLVESLIELENALRILVIGVRGKVHESQPDKIGRKLESIIRSLHKPILVVNAEFKAPERIMIAYDDSQAAEKAVNMVANSPLYKGLTCHLLCVGKDEAAMEKRLKAAADKLVNVGNIEVIAKTLPGKPEQVLCDYQEQHAIDMTVMGAFSHTRMHDWLQGSLTVKMLTHSHKPLLLLR</sequence>
<dbReference type="Proteomes" id="UP000030512">
    <property type="component" value="Chromosome"/>
</dbReference>
<dbReference type="RefSeq" id="WP_036276275.1">
    <property type="nucleotide sequence ID" value="NZ_CP014476.1"/>
</dbReference>
<dbReference type="EMBL" id="CP014476">
    <property type="protein sequence ID" value="AMK75528.1"/>
    <property type="molecule type" value="Genomic_DNA"/>
</dbReference>
<dbReference type="KEGG" id="mdn:JT25_003320"/>
<protein>
    <submittedName>
        <fullName evidence="3">Universal stress protein UspA</fullName>
    </submittedName>
</protein>
<dbReference type="AlphaFoldDB" id="A0A140E554"/>
<dbReference type="Pfam" id="PF00582">
    <property type="entry name" value="Usp"/>
    <property type="match status" value="2"/>
</dbReference>
<dbReference type="PRINTS" id="PR01438">
    <property type="entry name" value="UNVRSLSTRESS"/>
</dbReference>
<evidence type="ECO:0000313" key="4">
    <source>
        <dbReference type="Proteomes" id="UP000030512"/>
    </source>
</evidence>
<dbReference type="InterPro" id="IPR006015">
    <property type="entry name" value="Universal_stress_UspA"/>
</dbReference>
<dbReference type="SUPFAM" id="SSF52402">
    <property type="entry name" value="Adenine nucleotide alpha hydrolases-like"/>
    <property type="match status" value="2"/>
</dbReference>
<evidence type="ECO:0000313" key="3">
    <source>
        <dbReference type="EMBL" id="AMK75528.1"/>
    </source>
</evidence>
<reference evidence="3 4" key="1">
    <citation type="journal article" date="2015" name="Environ. Microbiol.">
        <title>Methane oxidation coupled to nitrate reduction under hypoxia by the Gammaproteobacterium Methylomonas denitrificans, sp. nov. type strain FJG1.</title>
        <authorList>
            <person name="Kits K.D."/>
            <person name="Klotz M.G."/>
            <person name="Stein L.Y."/>
        </authorList>
    </citation>
    <scope>NUCLEOTIDE SEQUENCE [LARGE SCALE GENOMIC DNA]</scope>
    <source>
        <strain evidence="3 4">FJG1</strain>
    </source>
</reference>
<dbReference type="CDD" id="cd00293">
    <property type="entry name" value="USP-like"/>
    <property type="match status" value="2"/>
</dbReference>
<accession>A0A140E554</accession>
<evidence type="ECO:0000259" key="2">
    <source>
        <dbReference type="Pfam" id="PF00582"/>
    </source>
</evidence>
<gene>
    <name evidence="3" type="ORF">JT25_003320</name>
</gene>
<dbReference type="Gene3D" id="3.40.50.12370">
    <property type="match status" value="1"/>
</dbReference>
<comment type="similarity">
    <text evidence="1">Belongs to the universal stress protein A family.</text>
</comment>
<evidence type="ECO:0000256" key="1">
    <source>
        <dbReference type="ARBA" id="ARBA00008791"/>
    </source>
</evidence>
<feature type="domain" description="UspA" evidence="2">
    <location>
        <begin position="8"/>
        <end position="161"/>
    </location>
</feature>
<proteinExistence type="inferred from homology"/>
<dbReference type="STRING" id="1538553.JT25_003320"/>
<dbReference type="PANTHER" id="PTHR46268">
    <property type="entry name" value="STRESS RESPONSE PROTEIN NHAX"/>
    <property type="match status" value="1"/>
</dbReference>
<dbReference type="InterPro" id="IPR006016">
    <property type="entry name" value="UspA"/>
</dbReference>